<keyword evidence="1 4" id="KW-0349">Heme</keyword>
<evidence type="ECO:0000256" key="4">
    <source>
        <dbReference type="PROSITE-ProRule" id="PRU00433"/>
    </source>
</evidence>
<dbReference type="Gene3D" id="1.10.760.10">
    <property type="entry name" value="Cytochrome c-like domain"/>
    <property type="match status" value="1"/>
</dbReference>
<gene>
    <name evidence="7" type="ORF">SNE35_24640</name>
</gene>
<keyword evidence="3 4" id="KW-0408">Iron</keyword>
<comment type="caution">
    <text evidence="7">The sequence shown here is derived from an EMBL/GenBank/DDBJ whole genome shotgun (WGS) entry which is preliminary data.</text>
</comment>
<keyword evidence="2 4" id="KW-0479">Metal-binding</keyword>
<dbReference type="PANTHER" id="PTHR40394">
    <property type="entry name" value="LIPOPROTEIN-RELATED"/>
    <property type="match status" value="1"/>
</dbReference>
<dbReference type="InterPro" id="IPR036909">
    <property type="entry name" value="Cyt_c-like_dom_sf"/>
</dbReference>
<dbReference type="PROSITE" id="PS51257">
    <property type="entry name" value="PROKAR_LIPOPROTEIN"/>
    <property type="match status" value="1"/>
</dbReference>
<reference evidence="7 8" key="1">
    <citation type="submission" date="2023-11" db="EMBL/GenBank/DDBJ databases">
        <title>Paucibacter sp. nov., isolated from fresh soil in Korea.</title>
        <authorList>
            <person name="Le N.T.T."/>
        </authorList>
    </citation>
    <scope>NUCLEOTIDE SEQUENCE [LARGE SCALE GENOMIC DNA]</scope>
    <source>
        <strain evidence="7 8">R3-3</strain>
    </source>
</reference>
<evidence type="ECO:0000256" key="5">
    <source>
        <dbReference type="SAM" id="MobiDB-lite"/>
    </source>
</evidence>
<protein>
    <submittedName>
        <fullName evidence="7">Cytochrome c</fullName>
    </submittedName>
</protein>
<dbReference type="InterPro" id="IPR009056">
    <property type="entry name" value="Cyt_c-like_dom"/>
</dbReference>
<feature type="compositionally biased region" description="Basic and acidic residues" evidence="5">
    <location>
        <begin position="24"/>
        <end position="33"/>
    </location>
</feature>
<proteinExistence type="predicted"/>
<name>A0ABU5DNJ7_9BURK</name>
<dbReference type="SUPFAM" id="SSF46626">
    <property type="entry name" value="Cytochrome c"/>
    <property type="match status" value="1"/>
</dbReference>
<organism evidence="7 8">
    <name type="scientific">Roseateles agri</name>
    <dbReference type="NCBI Taxonomy" id="3098619"/>
    <lineage>
        <taxon>Bacteria</taxon>
        <taxon>Pseudomonadati</taxon>
        <taxon>Pseudomonadota</taxon>
        <taxon>Betaproteobacteria</taxon>
        <taxon>Burkholderiales</taxon>
        <taxon>Sphaerotilaceae</taxon>
        <taxon>Roseateles</taxon>
    </lineage>
</organism>
<sequence length="171" mass="17897">MKKAALIMATTAALAGCMRVTDDMARQPRHDPGDTSPLFSDGKAERAPPPGSVVHARGDLALVSSGRAGAIDPAAPRPVDSPALLRRGGERYAIYCLPCHGPAGAGDGEVVKRGFPRPPDLAALQGADDARLFAAIRQGSGRMAAFADRVSSDDAWAVVAYLRRLQQKAAR</sequence>
<evidence type="ECO:0000313" key="7">
    <source>
        <dbReference type="EMBL" id="MDY0747714.1"/>
    </source>
</evidence>
<evidence type="ECO:0000259" key="6">
    <source>
        <dbReference type="PROSITE" id="PS51007"/>
    </source>
</evidence>
<dbReference type="Proteomes" id="UP001285263">
    <property type="component" value="Unassembled WGS sequence"/>
</dbReference>
<accession>A0ABU5DNJ7</accession>
<keyword evidence="8" id="KW-1185">Reference proteome</keyword>
<evidence type="ECO:0000256" key="1">
    <source>
        <dbReference type="ARBA" id="ARBA00022617"/>
    </source>
</evidence>
<dbReference type="PANTHER" id="PTHR40394:SF2">
    <property type="entry name" value="QUINOL:CYTOCHROME C OXIDOREDUCTASE MEMBRANE PROTEIN"/>
    <property type="match status" value="1"/>
</dbReference>
<feature type="region of interest" description="Disordered" evidence="5">
    <location>
        <begin position="24"/>
        <end position="52"/>
    </location>
</feature>
<dbReference type="RefSeq" id="WP_320425669.1">
    <property type="nucleotide sequence ID" value="NZ_JAXCLA010000008.1"/>
</dbReference>
<evidence type="ECO:0000256" key="2">
    <source>
        <dbReference type="ARBA" id="ARBA00022723"/>
    </source>
</evidence>
<dbReference type="PROSITE" id="PS51007">
    <property type="entry name" value="CYTC"/>
    <property type="match status" value="1"/>
</dbReference>
<dbReference type="Pfam" id="PF13442">
    <property type="entry name" value="Cytochrome_CBB3"/>
    <property type="match status" value="1"/>
</dbReference>
<evidence type="ECO:0000256" key="3">
    <source>
        <dbReference type="ARBA" id="ARBA00023004"/>
    </source>
</evidence>
<feature type="domain" description="Cytochrome c" evidence="6">
    <location>
        <begin position="83"/>
        <end position="166"/>
    </location>
</feature>
<evidence type="ECO:0000313" key="8">
    <source>
        <dbReference type="Proteomes" id="UP001285263"/>
    </source>
</evidence>
<dbReference type="EMBL" id="JAXCLA010000008">
    <property type="protein sequence ID" value="MDY0747714.1"/>
    <property type="molecule type" value="Genomic_DNA"/>
</dbReference>